<keyword evidence="6" id="KW-0808">Transferase</keyword>
<dbReference type="Pfam" id="PF00512">
    <property type="entry name" value="HisKA"/>
    <property type="match status" value="1"/>
</dbReference>
<dbReference type="PROSITE" id="PS50109">
    <property type="entry name" value="HIS_KIN"/>
    <property type="match status" value="1"/>
</dbReference>
<comment type="subcellular location">
    <subcellularLocation>
        <location evidence="2">Cell membrane</location>
        <topology evidence="2">Multi-pass membrane protein</topology>
    </subcellularLocation>
</comment>
<keyword evidence="12" id="KW-0902">Two-component regulatory system</keyword>
<evidence type="ECO:0000256" key="10">
    <source>
        <dbReference type="ARBA" id="ARBA00022840"/>
    </source>
</evidence>
<accession>A0A2D3WJ09</accession>
<evidence type="ECO:0000313" key="18">
    <source>
        <dbReference type="Proteomes" id="UP000228859"/>
    </source>
</evidence>
<evidence type="ECO:0000259" key="15">
    <source>
        <dbReference type="PROSITE" id="PS50109"/>
    </source>
</evidence>
<feature type="domain" description="Histidine kinase" evidence="15">
    <location>
        <begin position="208"/>
        <end position="403"/>
    </location>
</feature>
<evidence type="ECO:0000256" key="4">
    <source>
        <dbReference type="ARBA" id="ARBA00022475"/>
    </source>
</evidence>
<dbReference type="InterPro" id="IPR003660">
    <property type="entry name" value="HAMP_dom"/>
</dbReference>
<dbReference type="InterPro" id="IPR003594">
    <property type="entry name" value="HATPase_dom"/>
</dbReference>
<dbReference type="SUPFAM" id="SSF47384">
    <property type="entry name" value="Homodimeric domain of signal transducing histidine kinase"/>
    <property type="match status" value="1"/>
</dbReference>
<evidence type="ECO:0000256" key="3">
    <source>
        <dbReference type="ARBA" id="ARBA00012438"/>
    </source>
</evidence>
<keyword evidence="8" id="KW-0547">Nucleotide-binding</keyword>
<evidence type="ECO:0000256" key="1">
    <source>
        <dbReference type="ARBA" id="ARBA00000085"/>
    </source>
</evidence>
<keyword evidence="4" id="KW-1003">Cell membrane</keyword>
<dbReference type="InterPro" id="IPR050398">
    <property type="entry name" value="HssS/ArlS-like"/>
</dbReference>
<evidence type="ECO:0000256" key="8">
    <source>
        <dbReference type="ARBA" id="ARBA00022741"/>
    </source>
</evidence>
<dbReference type="SMART" id="SM00304">
    <property type="entry name" value="HAMP"/>
    <property type="match status" value="1"/>
</dbReference>
<dbReference type="GO" id="GO:0000155">
    <property type="term" value="F:phosphorelay sensor kinase activity"/>
    <property type="evidence" value="ECO:0007669"/>
    <property type="project" value="InterPro"/>
</dbReference>
<dbReference type="InterPro" id="IPR005467">
    <property type="entry name" value="His_kinase_dom"/>
</dbReference>
<dbReference type="NCBIfam" id="NF038389">
    <property type="entry name" value="ArsS_fam_HK"/>
    <property type="match status" value="1"/>
</dbReference>
<keyword evidence="13 14" id="KW-0472">Membrane</keyword>
<reference evidence="17 18" key="1">
    <citation type="journal article" date="2017" name="Front. Microbiol.">
        <title>Comparative Genomic Analysis of the Class Epsilonproteobacteria and Proposed Reclassification to Epsilonbacteraeota (phyl. nov.).</title>
        <authorList>
            <person name="Waite D.W."/>
            <person name="Vanwonterghem I."/>
            <person name="Rinke C."/>
            <person name="Parks D.H."/>
            <person name="Zhang Y."/>
            <person name="Takai K."/>
            <person name="Sievert S.M."/>
            <person name="Simon J."/>
            <person name="Campbell B.J."/>
            <person name="Hanson T.E."/>
            <person name="Woyke T."/>
            <person name="Klotz M.G."/>
            <person name="Hugenholtz P."/>
        </authorList>
    </citation>
    <scope>NUCLEOTIDE SEQUENCE [LARGE SCALE GENOMIC DNA]</scope>
    <source>
        <strain evidence="17">UBA12443</strain>
    </source>
</reference>
<dbReference type="Pfam" id="PF00672">
    <property type="entry name" value="HAMP"/>
    <property type="match status" value="1"/>
</dbReference>
<dbReference type="Proteomes" id="UP000228859">
    <property type="component" value="Unassembled WGS sequence"/>
</dbReference>
<dbReference type="EC" id="2.7.13.3" evidence="3"/>
<evidence type="ECO:0000256" key="14">
    <source>
        <dbReference type="SAM" id="Phobius"/>
    </source>
</evidence>
<proteinExistence type="predicted"/>
<dbReference type="AlphaFoldDB" id="A0A2D3WJ09"/>
<evidence type="ECO:0000256" key="7">
    <source>
        <dbReference type="ARBA" id="ARBA00022692"/>
    </source>
</evidence>
<dbReference type="InterPro" id="IPR003661">
    <property type="entry name" value="HisK_dim/P_dom"/>
</dbReference>
<name>A0A2D3WJ09_9BACT</name>
<evidence type="ECO:0000256" key="2">
    <source>
        <dbReference type="ARBA" id="ARBA00004651"/>
    </source>
</evidence>
<keyword evidence="5" id="KW-0597">Phosphoprotein</keyword>
<dbReference type="EMBL" id="DLUI01000099">
    <property type="protein sequence ID" value="DAB38256.1"/>
    <property type="molecule type" value="Genomic_DNA"/>
</dbReference>
<dbReference type="PANTHER" id="PTHR45528">
    <property type="entry name" value="SENSOR HISTIDINE KINASE CPXA"/>
    <property type="match status" value="1"/>
</dbReference>
<feature type="transmembrane region" description="Helical" evidence="14">
    <location>
        <begin position="127"/>
        <end position="151"/>
    </location>
</feature>
<dbReference type="InterPro" id="IPR036890">
    <property type="entry name" value="HATPase_C_sf"/>
</dbReference>
<dbReference type="Gene3D" id="1.10.287.130">
    <property type="match status" value="1"/>
</dbReference>
<evidence type="ECO:0000256" key="11">
    <source>
        <dbReference type="ARBA" id="ARBA00022989"/>
    </source>
</evidence>
<organism evidence="17 18">
    <name type="scientific">Sulfuricurvum kujiense</name>
    <dbReference type="NCBI Taxonomy" id="148813"/>
    <lineage>
        <taxon>Bacteria</taxon>
        <taxon>Pseudomonadati</taxon>
        <taxon>Campylobacterota</taxon>
        <taxon>Epsilonproteobacteria</taxon>
        <taxon>Campylobacterales</taxon>
        <taxon>Sulfurimonadaceae</taxon>
        <taxon>Sulfuricurvum</taxon>
    </lineage>
</organism>
<gene>
    <name evidence="17" type="ORF">CFH83_06805</name>
</gene>
<dbReference type="InterPro" id="IPR047994">
    <property type="entry name" value="ArsS-like"/>
</dbReference>
<comment type="caution">
    <text evidence="17">The sequence shown here is derived from an EMBL/GenBank/DDBJ whole genome shotgun (WGS) entry which is preliminary data.</text>
</comment>
<comment type="catalytic activity">
    <reaction evidence="1">
        <text>ATP + protein L-histidine = ADP + protein N-phospho-L-histidine.</text>
        <dbReference type="EC" id="2.7.13.3"/>
    </reaction>
</comment>
<evidence type="ECO:0000256" key="13">
    <source>
        <dbReference type="ARBA" id="ARBA00023136"/>
    </source>
</evidence>
<dbReference type="RefSeq" id="WP_294893398.1">
    <property type="nucleotide sequence ID" value="NZ_DLUI01000099.1"/>
</dbReference>
<evidence type="ECO:0000256" key="12">
    <source>
        <dbReference type="ARBA" id="ARBA00023012"/>
    </source>
</evidence>
<dbReference type="PANTHER" id="PTHR45528:SF1">
    <property type="entry name" value="SENSOR HISTIDINE KINASE CPXA"/>
    <property type="match status" value="1"/>
</dbReference>
<keyword evidence="9 17" id="KW-0418">Kinase</keyword>
<dbReference type="SMART" id="SM00387">
    <property type="entry name" value="HATPase_c"/>
    <property type="match status" value="1"/>
</dbReference>
<evidence type="ECO:0000313" key="17">
    <source>
        <dbReference type="EMBL" id="DAB38256.1"/>
    </source>
</evidence>
<dbReference type="CDD" id="cd00082">
    <property type="entry name" value="HisKA"/>
    <property type="match status" value="1"/>
</dbReference>
<dbReference type="SMART" id="SM00388">
    <property type="entry name" value="HisKA"/>
    <property type="match status" value="1"/>
</dbReference>
<dbReference type="InterPro" id="IPR036097">
    <property type="entry name" value="HisK_dim/P_sf"/>
</dbReference>
<dbReference type="GO" id="GO:0005524">
    <property type="term" value="F:ATP binding"/>
    <property type="evidence" value="ECO:0007669"/>
    <property type="project" value="UniProtKB-KW"/>
</dbReference>
<dbReference type="SUPFAM" id="SSF158472">
    <property type="entry name" value="HAMP domain-like"/>
    <property type="match status" value="1"/>
</dbReference>
<sequence>MSIFTKITLLFSISLLLMVGIGYQIDTINTQKYESIILQKYKTDARKIFTWMATSSADQLDNQLKTLNLLQTPPSSPKRIILRQPHTFGILEVYESFNEEYILHVRYFDEDLYLRDTTLEETQKEGWILNALVLADMVVLAVIFIIILRMLSPLNSIATSMRRFARGEYESRSTINTHDEIGEVAHTYNEMAQTIENLIISRQELLRDVGHELRTPIARGLFALEEIDDSKGRDILKHSFKELDQLTRELLEIEKLQATDIMKSESFSSETLILEALSKLCLSDESSINVTIKENFILKGDLQYLSLALKNLLDNALKYTDQLPITLEVTSNRISVLNHGDPLEKEFGYFLTPFTRQESSRTTQGFGLGLNIVSKIVSKHGFSLIYDYENGYHRFSIITDSDELS</sequence>
<evidence type="ECO:0000256" key="5">
    <source>
        <dbReference type="ARBA" id="ARBA00022553"/>
    </source>
</evidence>
<evidence type="ECO:0000256" key="6">
    <source>
        <dbReference type="ARBA" id="ARBA00022679"/>
    </source>
</evidence>
<protein>
    <recommendedName>
        <fullName evidence="3">histidine kinase</fullName>
        <ecNumber evidence="3">2.7.13.3</ecNumber>
    </recommendedName>
</protein>
<keyword evidence="7 14" id="KW-0812">Transmembrane</keyword>
<dbReference type="SUPFAM" id="SSF55874">
    <property type="entry name" value="ATPase domain of HSP90 chaperone/DNA topoisomerase II/histidine kinase"/>
    <property type="match status" value="1"/>
</dbReference>
<dbReference type="GO" id="GO:0005886">
    <property type="term" value="C:plasma membrane"/>
    <property type="evidence" value="ECO:0007669"/>
    <property type="project" value="UniProtKB-SubCell"/>
</dbReference>
<keyword evidence="11 14" id="KW-1133">Transmembrane helix</keyword>
<evidence type="ECO:0000256" key="9">
    <source>
        <dbReference type="ARBA" id="ARBA00022777"/>
    </source>
</evidence>
<dbReference type="Gene3D" id="1.10.8.500">
    <property type="entry name" value="HAMP domain in histidine kinase"/>
    <property type="match status" value="1"/>
</dbReference>
<dbReference type="PROSITE" id="PS50885">
    <property type="entry name" value="HAMP"/>
    <property type="match status" value="1"/>
</dbReference>
<feature type="domain" description="HAMP" evidence="16">
    <location>
        <begin position="148"/>
        <end position="200"/>
    </location>
</feature>
<evidence type="ECO:0000259" key="16">
    <source>
        <dbReference type="PROSITE" id="PS50885"/>
    </source>
</evidence>
<dbReference type="Pfam" id="PF02518">
    <property type="entry name" value="HATPase_c"/>
    <property type="match status" value="1"/>
</dbReference>
<dbReference type="Gene3D" id="3.30.565.10">
    <property type="entry name" value="Histidine kinase-like ATPase, C-terminal domain"/>
    <property type="match status" value="1"/>
</dbReference>
<dbReference type="CDD" id="cd06225">
    <property type="entry name" value="HAMP"/>
    <property type="match status" value="1"/>
</dbReference>
<keyword evidence="10" id="KW-0067">ATP-binding</keyword>